<keyword evidence="3" id="KW-0325">Glycoprotein</keyword>
<dbReference type="PANTHER" id="PTHR23199:SF12">
    <property type="entry name" value="NEUROTROPHIN 1-RELATED"/>
    <property type="match status" value="1"/>
</dbReference>
<protein>
    <submittedName>
        <fullName evidence="7">Spaetzle-like 3</fullName>
    </submittedName>
</protein>
<evidence type="ECO:0000256" key="5">
    <source>
        <dbReference type="SAM" id="SignalP"/>
    </source>
</evidence>
<evidence type="ECO:0000313" key="8">
    <source>
        <dbReference type="Proteomes" id="UP000747542"/>
    </source>
</evidence>
<organism evidence="7 8">
    <name type="scientific">Homarus americanus</name>
    <name type="common">American lobster</name>
    <dbReference type="NCBI Taxonomy" id="6706"/>
    <lineage>
        <taxon>Eukaryota</taxon>
        <taxon>Metazoa</taxon>
        <taxon>Ecdysozoa</taxon>
        <taxon>Arthropoda</taxon>
        <taxon>Crustacea</taxon>
        <taxon>Multicrustacea</taxon>
        <taxon>Malacostraca</taxon>
        <taxon>Eumalacostraca</taxon>
        <taxon>Eucarida</taxon>
        <taxon>Decapoda</taxon>
        <taxon>Pleocyemata</taxon>
        <taxon>Astacidea</taxon>
        <taxon>Nephropoidea</taxon>
        <taxon>Nephropidae</taxon>
        <taxon>Homarus</taxon>
    </lineage>
</organism>
<dbReference type="GO" id="GO:0005615">
    <property type="term" value="C:extracellular space"/>
    <property type="evidence" value="ECO:0007669"/>
    <property type="project" value="UniProtKB-ARBA"/>
</dbReference>
<dbReference type="Pfam" id="PF16077">
    <property type="entry name" value="Spaetzle"/>
    <property type="match status" value="1"/>
</dbReference>
<feature type="signal peptide" evidence="5">
    <location>
        <begin position="1"/>
        <end position="33"/>
    </location>
</feature>
<dbReference type="GO" id="GO:0045087">
    <property type="term" value="P:innate immune response"/>
    <property type="evidence" value="ECO:0007669"/>
    <property type="project" value="TreeGrafter"/>
</dbReference>
<evidence type="ECO:0000256" key="1">
    <source>
        <dbReference type="ARBA" id="ARBA00022729"/>
    </source>
</evidence>
<sequence length="388" mass="42859">ATPQFSSLPRTEKVALMALCVLTLVALVGATCASSVSHVSIRLGDRAPITYEVSPDAAPHRPPPTRQYPALAPAYPTPPPTRYTTAAPTPSRIAYTPPALTYPTPTTPDTPIYPPPITPARATYPPPTTPAPATYPLPTNPAPATYPPPITPAPSTYAPTTSQEPTTYASPPTTKASIYHPQPYYQPRPAYHPKPVYRPAPSYNPAPSYHPAPSYKHPEPAVPACADLTNSTWCLEDEAYPEYEIKHAIQYHLDKFNSLYADVAELDAELSVERPNTLEEETYLCPSETSYIRPLRAQNTDGKWRVIVNNINVHYKTFTQTTRVEECLTAGDDCPKVPVCYESKCLQKSIYHRFLVYDSYDQYFPFAIETFKLPASCACLLGAYTIDH</sequence>
<dbReference type="SUPFAM" id="SSF57501">
    <property type="entry name" value="Cystine-knot cytokines"/>
    <property type="match status" value="1"/>
</dbReference>
<reference evidence="7" key="1">
    <citation type="journal article" date="2021" name="Sci. Adv.">
        <title>The American lobster genome reveals insights on longevity, neural, and immune adaptations.</title>
        <authorList>
            <person name="Polinski J.M."/>
            <person name="Zimin A.V."/>
            <person name="Clark K.F."/>
            <person name="Kohn A.B."/>
            <person name="Sadowski N."/>
            <person name="Timp W."/>
            <person name="Ptitsyn A."/>
            <person name="Khanna P."/>
            <person name="Romanova D.Y."/>
            <person name="Williams P."/>
            <person name="Greenwood S.J."/>
            <person name="Moroz L.L."/>
            <person name="Walt D.R."/>
            <person name="Bodnar A.G."/>
        </authorList>
    </citation>
    <scope>NUCLEOTIDE SEQUENCE</scope>
    <source>
        <strain evidence="7">GMGI-L3</strain>
    </source>
</reference>
<dbReference type="InterPro" id="IPR029034">
    <property type="entry name" value="Cystine-knot_cytokine"/>
</dbReference>
<feature type="domain" description="Spaetzle" evidence="6">
    <location>
        <begin position="283"/>
        <end position="380"/>
    </location>
</feature>
<evidence type="ECO:0000256" key="3">
    <source>
        <dbReference type="ARBA" id="ARBA00023180"/>
    </source>
</evidence>
<dbReference type="PANTHER" id="PTHR23199">
    <property type="entry name" value="NEUROTROPHIN 1-RELATED"/>
    <property type="match status" value="1"/>
</dbReference>
<dbReference type="GO" id="GO:0005121">
    <property type="term" value="F:Toll binding"/>
    <property type="evidence" value="ECO:0007669"/>
    <property type="project" value="TreeGrafter"/>
</dbReference>
<evidence type="ECO:0000256" key="2">
    <source>
        <dbReference type="ARBA" id="ARBA00023157"/>
    </source>
</evidence>
<gene>
    <name evidence="7" type="primary">Spz-L3</name>
    <name evidence="7" type="ORF">Hamer_G006084</name>
</gene>
<dbReference type="InterPro" id="IPR052444">
    <property type="entry name" value="Spz/Toll_ligand-like"/>
</dbReference>
<keyword evidence="8" id="KW-1185">Reference proteome</keyword>
<evidence type="ECO:0000259" key="6">
    <source>
        <dbReference type="Pfam" id="PF16077"/>
    </source>
</evidence>
<dbReference type="GO" id="GO:0008083">
    <property type="term" value="F:growth factor activity"/>
    <property type="evidence" value="ECO:0007669"/>
    <property type="project" value="TreeGrafter"/>
</dbReference>
<dbReference type="EMBL" id="JAHLQT010039184">
    <property type="protein sequence ID" value="KAG7156348.1"/>
    <property type="molecule type" value="Genomic_DNA"/>
</dbReference>
<dbReference type="FunFam" id="2.10.90.10:FF:000035">
    <property type="entry name" value="Spz1"/>
    <property type="match status" value="1"/>
</dbReference>
<name>A0A8J5JHX0_HOMAM</name>
<feature type="chain" id="PRO_5035159747" evidence="5">
    <location>
        <begin position="34"/>
        <end position="388"/>
    </location>
</feature>
<dbReference type="AlphaFoldDB" id="A0A8J5JHX0"/>
<evidence type="ECO:0000256" key="4">
    <source>
        <dbReference type="SAM" id="MobiDB-lite"/>
    </source>
</evidence>
<feature type="non-terminal residue" evidence="7">
    <location>
        <position position="1"/>
    </location>
</feature>
<feature type="region of interest" description="Disordered" evidence="4">
    <location>
        <begin position="52"/>
        <end position="76"/>
    </location>
</feature>
<keyword evidence="1 5" id="KW-0732">Signal</keyword>
<accession>A0A8J5JHX0</accession>
<dbReference type="InterPro" id="IPR032104">
    <property type="entry name" value="Spaetzle"/>
</dbReference>
<proteinExistence type="predicted"/>
<dbReference type="Proteomes" id="UP000747542">
    <property type="component" value="Unassembled WGS sequence"/>
</dbReference>
<dbReference type="GO" id="GO:0021556">
    <property type="term" value="P:central nervous system formation"/>
    <property type="evidence" value="ECO:0007669"/>
    <property type="project" value="TreeGrafter"/>
</dbReference>
<evidence type="ECO:0000313" key="7">
    <source>
        <dbReference type="EMBL" id="KAG7156348.1"/>
    </source>
</evidence>
<dbReference type="Gene3D" id="2.10.90.10">
    <property type="entry name" value="Cystine-knot cytokines"/>
    <property type="match status" value="1"/>
</dbReference>
<keyword evidence="2" id="KW-1015">Disulfide bond</keyword>
<comment type="caution">
    <text evidence="7">The sequence shown here is derived from an EMBL/GenBank/DDBJ whole genome shotgun (WGS) entry which is preliminary data.</text>
</comment>